<dbReference type="RefSeq" id="WP_115278444.1">
    <property type="nucleotide sequence ID" value="NZ_AP022600.1"/>
</dbReference>
<dbReference type="EMBL" id="UGQT01000001">
    <property type="protein sequence ID" value="STZ58716.1"/>
    <property type="molecule type" value="Genomic_DNA"/>
</dbReference>
<proteinExistence type="predicted"/>
<dbReference type="InterPro" id="IPR006175">
    <property type="entry name" value="YjgF/YER057c/UK114"/>
</dbReference>
<accession>A0A378TGN3</accession>
<dbReference type="Pfam" id="PF01042">
    <property type="entry name" value="Ribonuc_L-PSP"/>
    <property type="match status" value="1"/>
</dbReference>
<dbReference type="PANTHER" id="PTHR11803:SF39">
    <property type="entry name" value="2-IMINOBUTANOATE_2-IMINOPROPANOATE DEAMINASE"/>
    <property type="match status" value="1"/>
</dbReference>
<dbReference type="InterPro" id="IPR035959">
    <property type="entry name" value="RutC-like_sf"/>
</dbReference>
<reference evidence="1 2" key="1">
    <citation type="submission" date="2018-06" db="EMBL/GenBank/DDBJ databases">
        <authorList>
            <consortium name="Pathogen Informatics"/>
            <person name="Doyle S."/>
        </authorList>
    </citation>
    <scope>NUCLEOTIDE SEQUENCE [LARGE SCALE GENOMIC DNA]</scope>
    <source>
        <strain evidence="1 2">NCTC10821</strain>
    </source>
</reference>
<evidence type="ECO:0000313" key="1">
    <source>
        <dbReference type="EMBL" id="STZ58716.1"/>
    </source>
</evidence>
<dbReference type="AlphaFoldDB" id="A0A378TGN3"/>
<dbReference type="Gene3D" id="3.30.1330.40">
    <property type="entry name" value="RutC-like"/>
    <property type="match status" value="1"/>
</dbReference>
<dbReference type="PANTHER" id="PTHR11803">
    <property type="entry name" value="2-IMINOBUTANOATE/2-IMINOPROPANOATE DEAMINASE RIDA"/>
    <property type="match status" value="1"/>
</dbReference>
<name>A0A378TGN3_9MYCO</name>
<evidence type="ECO:0000313" key="2">
    <source>
        <dbReference type="Proteomes" id="UP000254978"/>
    </source>
</evidence>
<dbReference type="OrthoDB" id="9815126at2"/>
<dbReference type="GO" id="GO:0005829">
    <property type="term" value="C:cytosol"/>
    <property type="evidence" value="ECO:0007669"/>
    <property type="project" value="TreeGrafter"/>
</dbReference>
<dbReference type="GO" id="GO:0019239">
    <property type="term" value="F:deaminase activity"/>
    <property type="evidence" value="ECO:0007669"/>
    <property type="project" value="TreeGrafter"/>
</dbReference>
<gene>
    <name evidence="1" type="primary">yjgH_2</name>
    <name evidence="1" type="ORF">NCTC10821_02231</name>
</gene>
<protein>
    <submittedName>
        <fullName evidence="1">Endoribonuclease L-PSP</fullName>
    </submittedName>
</protein>
<organism evidence="1 2">
    <name type="scientific">Mycolicibacterium tokaiense</name>
    <dbReference type="NCBI Taxonomy" id="39695"/>
    <lineage>
        <taxon>Bacteria</taxon>
        <taxon>Bacillati</taxon>
        <taxon>Actinomycetota</taxon>
        <taxon>Actinomycetes</taxon>
        <taxon>Mycobacteriales</taxon>
        <taxon>Mycobacteriaceae</taxon>
        <taxon>Mycolicibacterium</taxon>
    </lineage>
</organism>
<sequence>MAAVEFFVTPGVGEKMRQERHYSQAVRIGNVVEISGQGGWDDDLNFPESLEAEIVQAFDNVEKVLAAAGASWSDVVHVNSYHVISEPDGAFDAHNDVMVAQFRKRMDDRAPIWTETGVTVLGAPKMRVEIRVTAVVGD</sequence>
<dbReference type="Proteomes" id="UP000254978">
    <property type="component" value="Unassembled WGS sequence"/>
</dbReference>
<dbReference type="SUPFAM" id="SSF55298">
    <property type="entry name" value="YjgF-like"/>
    <property type="match status" value="1"/>
</dbReference>
<keyword evidence="2" id="KW-1185">Reference proteome</keyword>